<keyword evidence="2" id="KW-1185">Reference proteome</keyword>
<dbReference type="RefSeq" id="XP_056554619.1">
    <property type="nucleotide sequence ID" value="XM_056699206.1"/>
</dbReference>
<gene>
    <name evidence="1" type="ORF">N7496_006277</name>
</gene>
<dbReference type="AlphaFoldDB" id="A0A9W9S2L7"/>
<organism evidence="1 2">
    <name type="scientific">Penicillium cataractarum</name>
    <dbReference type="NCBI Taxonomy" id="2100454"/>
    <lineage>
        <taxon>Eukaryota</taxon>
        <taxon>Fungi</taxon>
        <taxon>Dikarya</taxon>
        <taxon>Ascomycota</taxon>
        <taxon>Pezizomycotina</taxon>
        <taxon>Eurotiomycetes</taxon>
        <taxon>Eurotiomycetidae</taxon>
        <taxon>Eurotiales</taxon>
        <taxon>Aspergillaceae</taxon>
        <taxon>Penicillium</taxon>
    </lineage>
</organism>
<reference evidence="1" key="1">
    <citation type="submission" date="2022-11" db="EMBL/GenBank/DDBJ databases">
        <authorList>
            <person name="Petersen C."/>
        </authorList>
    </citation>
    <scope>NUCLEOTIDE SEQUENCE</scope>
    <source>
        <strain evidence="1">IBT 29864</strain>
    </source>
</reference>
<name>A0A9W9S2L7_9EURO</name>
<dbReference type="EMBL" id="JAPZBS010000005">
    <property type="protein sequence ID" value="KAJ5370185.1"/>
    <property type="molecule type" value="Genomic_DNA"/>
</dbReference>
<protein>
    <submittedName>
        <fullName evidence="1">Uncharacterized protein</fullName>
    </submittedName>
</protein>
<evidence type="ECO:0000313" key="2">
    <source>
        <dbReference type="Proteomes" id="UP001147782"/>
    </source>
</evidence>
<evidence type="ECO:0000313" key="1">
    <source>
        <dbReference type="EMBL" id="KAJ5370185.1"/>
    </source>
</evidence>
<dbReference type="Proteomes" id="UP001147782">
    <property type="component" value="Unassembled WGS sequence"/>
</dbReference>
<proteinExistence type="predicted"/>
<dbReference type="GeneID" id="81438385"/>
<comment type="caution">
    <text evidence="1">The sequence shown here is derived from an EMBL/GenBank/DDBJ whole genome shotgun (WGS) entry which is preliminary data.</text>
</comment>
<accession>A0A9W9S2L7</accession>
<reference evidence="1" key="2">
    <citation type="journal article" date="2023" name="IMA Fungus">
        <title>Comparative genomic study of the Penicillium genus elucidates a diverse pangenome and 15 lateral gene transfer events.</title>
        <authorList>
            <person name="Petersen C."/>
            <person name="Sorensen T."/>
            <person name="Nielsen M.R."/>
            <person name="Sondergaard T.E."/>
            <person name="Sorensen J.L."/>
            <person name="Fitzpatrick D.A."/>
            <person name="Frisvad J.C."/>
            <person name="Nielsen K.L."/>
        </authorList>
    </citation>
    <scope>NUCLEOTIDE SEQUENCE</scope>
    <source>
        <strain evidence="1">IBT 29864</strain>
    </source>
</reference>
<sequence>MDTGIPHRRPKDGLYAIRSFLLHEVDGFPGLRMIKVVVGEHHELSDWAQLRELGWHQQIVVRIMHFDGGDVD</sequence>